<dbReference type="Pfam" id="PF00702">
    <property type="entry name" value="Hydrolase"/>
    <property type="match status" value="1"/>
</dbReference>
<comment type="caution">
    <text evidence="2">The sequence shown here is derived from an EMBL/GenBank/DDBJ whole genome shotgun (WGS) entry which is preliminary data.</text>
</comment>
<dbReference type="EMBL" id="JARSBN010000007">
    <property type="protein sequence ID" value="MDG4716771.1"/>
    <property type="molecule type" value="Genomic_DNA"/>
</dbReference>
<dbReference type="SFLD" id="SFLDG01135">
    <property type="entry name" value="C1.5.6:_HAD__Beta-PGM__Phospha"/>
    <property type="match status" value="1"/>
</dbReference>
<comment type="similarity">
    <text evidence="1">Belongs to the HAD-like hydrolase superfamily. CbbY/CbbZ/Gph/YieH family.</text>
</comment>
<dbReference type="Gene3D" id="1.10.150.240">
    <property type="entry name" value="Putative phosphatase, domain 2"/>
    <property type="match status" value="1"/>
</dbReference>
<dbReference type="RefSeq" id="WP_278006211.1">
    <property type="nucleotide sequence ID" value="NZ_JARSBN010000007.1"/>
</dbReference>
<keyword evidence="3" id="KW-1185">Reference proteome</keyword>
<dbReference type="GO" id="GO:0008801">
    <property type="term" value="F:beta-phosphoglucomutase activity"/>
    <property type="evidence" value="ECO:0007669"/>
    <property type="project" value="UniProtKB-EC"/>
</dbReference>
<dbReference type="SFLD" id="SFLDG01129">
    <property type="entry name" value="C1.5:_HAD__Beta-PGM__Phosphata"/>
    <property type="match status" value="1"/>
</dbReference>
<dbReference type="SFLD" id="SFLDS00003">
    <property type="entry name" value="Haloacid_Dehalogenase"/>
    <property type="match status" value="1"/>
</dbReference>
<evidence type="ECO:0000313" key="3">
    <source>
        <dbReference type="Proteomes" id="UP001529085"/>
    </source>
</evidence>
<dbReference type="Gene3D" id="3.40.50.1000">
    <property type="entry name" value="HAD superfamily/HAD-like"/>
    <property type="match status" value="1"/>
</dbReference>
<keyword evidence="2" id="KW-0413">Isomerase</keyword>
<organism evidence="2 3">
    <name type="scientific">Winogradskyella marincola</name>
    <dbReference type="NCBI Taxonomy" id="3037795"/>
    <lineage>
        <taxon>Bacteria</taxon>
        <taxon>Pseudomonadati</taxon>
        <taxon>Bacteroidota</taxon>
        <taxon>Flavobacteriia</taxon>
        <taxon>Flavobacteriales</taxon>
        <taxon>Flavobacteriaceae</taxon>
        <taxon>Winogradskyella</taxon>
    </lineage>
</organism>
<accession>A0ABT6G3Z8</accession>
<dbReference type="InterPro" id="IPR023214">
    <property type="entry name" value="HAD_sf"/>
</dbReference>
<proteinExistence type="inferred from homology"/>
<dbReference type="InterPro" id="IPR006439">
    <property type="entry name" value="HAD-SF_hydro_IA"/>
</dbReference>
<protein>
    <submittedName>
        <fullName evidence="2">Beta-phosphoglucomutase</fullName>
        <ecNumber evidence="2">5.4.2.6</ecNumber>
    </submittedName>
</protein>
<dbReference type="Proteomes" id="UP001529085">
    <property type="component" value="Unassembled WGS sequence"/>
</dbReference>
<dbReference type="EC" id="5.4.2.6" evidence="2"/>
<dbReference type="InterPro" id="IPR010976">
    <property type="entry name" value="B-phosphoglucomutase_hydrolase"/>
</dbReference>
<dbReference type="InterPro" id="IPR010972">
    <property type="entry name" value="Beta-PGM"/>
</dbReference>
<gene>
    <name evidence="2" type="primary">pgmB</name>
    <name evidence="2" type="ORF">P7122_12865</name>
</gene>
<sequence length="218" mass="24250">MKTKGFIFDLDGVIVDTAKYHFLAWKKLANDLGIDFTEEENEQLKGVSRVKSLEKILAWGNKTLSEKDFNAQMAKKNEDYLSHIAKMDESEILPDVPKVLNFLSENNQPISLGSASKNARTILERVNLKEQFNAIVDGNDVTKAKPDPEVFLIAAKLLNVAPENCIVFEDSVAGVEAANVANMISIGIGSKDVLGHAKYVFNNFTEISEEFIEKLINE</sequence>
<dbReference type="NCBIfam" id="TIGR01990">
    <property type="entry name" value="bPGM"/>
    <property type="match status" value="1"/>
</dbReference>
<dbReference type="NCBIfam" id="TIGR01509">
    <property type="entry name" value="HAD-SF-IA-v3"/>
    <property type="match status" value="1"/>
</dbReference>
<dbReference type="PRINTS" id="PR00413">
    <property type="entry name" value="HADHALOGNASE"/>
</dbReference>
<dbReference type="InterPro" id="IPR036412">
    <property type="entry name" value="HAD-like_sf"/>
</dbReference>
<dbReference type="CDD" id="cd02598">
    <property type="entry name" value="HAD_BPGM"/>
    <property type="match status" value="1"/>
</dbReference>
<reference evidence="2 3" key="1">
    <citation type="submission" date="2023-03" db="EMBL/GenBank/DDBJ databases">
        <title>Strain YYF002 represents a novel species in the genus Winogradskyella isolated from seawater.</title>
        <authorList>
            <person name="Fu Z.-Y."/>
        </authorList>
    </citation>
    <scope>NUCLEOTIDE SEQUENCE [LARGE SCALE GENOMIC DNA]</scope>
    <source>
        <strain evidence="2 3">YYF002</strain>
    </source>
</reference>
<dbReference type="InterPro" id="IPR023198">
    <property type="entry name" value="PGP-like_dom2"/>
</dbReference>
<dbReference type="SUPFAM" id="SSF56784">
    <property type="entry name" value="HAD-like"/>
    <property type="match status" value="1"/>
</dbReference>
<evidence type="ECO:0000256" key="1">
    <source>
        <dbReference type="ARBA" id="ARBA00006171"/>
    </source>
</evidence>
<dbReference type="NCBIfam" id="TIGR02009">
    <property type="entry name" value="PGMB-YQAB-SF"/>
    <property type="match status" value="1"/>
</dbReference>
<evidence type="ECO:0000313" key="2">
    <source>
        <dbReference type="EMBL" id="MDG4716771.1"/>
    </source>
</evidence>
<dbReference type="InterPro" id="IPR051806">
    <property type="entry name" value="HAD-like_SPP"/>
</dbReference>
<name>A0ABT6G3Z8_9FLAO</name>
<dbReference type="PANTHER" id="PTHR43481">
    <property type="entry name" value="FRUCTOSE-1-PHOSPHATE PHOSPHATASE"/>
    <property type="match status" value="1"/>
</dbReference>
<dbReference type="PANTHER" id="PTHR43481:SF4">
    <property type="entry name" value="GLYCEROL-1-PHOSPHATE PHOSPHOHYDROLASE 1-RELATED"/>
    <property type="match status" value="1"/>
</dbReference>